<proteinExistence type="predicted"/>
<feature type="compositionally biased region" description="Polar residues" evidence="1">
    <location>
        <begin position="1"/>
        <end position="25"/>
    </location>
</feature>
<accession>A0A839QAM3</accession>
<sequence>MESTDLFSHTQAPQTAHHGNSSNEPVQAPVFSDAPHGKTPPRDSPAM</sequence>
<gene>
    <name evidence="2" type="ORF">FHR72_001074</name>
</gene>
<feature type="region of interest" description="Disordered" evidence="1">
    <location>
        <begin position="1"/>
        <end position="47"/>
    </location>
</feature>
<dbReference type="EMBL" id="JACHVU010000002">
    <property type="protein sequence ID" value="MBB2989611.1"/>
    <property type="molecule type" value="Genomic_DNA"/>
</dbReference>
<organism evidence="2 3">
    <name type="scientific">Mycolicibacterium iranicum</name>
    <name type="common">Mycobacterium iranicum</name>
    <dbReference type="NCBI Taxonomy" id="912594"/>
    <lineage>
        <taxon>Bacteria</taxon>
        <taxon>Bacillati</taxon>
        <taxon>Actinomycetota</taxon>
        <taxon>Actinomycetes</taxon>
        <taxon>Mycobacteriales</taxon>
        <taxon>Mycobacteriaceae</taxon>
        <taxon>Mycolicibacterium</taxon>
    </lineage>
</organism>
<evidence type="ECO:0000256" key="1">
    <source>
        <dbReference type="SAM" id="MobiDB-lite"/>
    </source>
</evidence>
<comment type="caution">
    <text evidence="2">The sequence shown here is derived from an EMBL/GenBank/DDBJ whole genome shotgun (WGS) entry which is preliminary data.</text>
</comment>
<name>A0A839QAM3_MYCIR</name>
<dbReference type="AlphaFoldDB" id="A0A839QAM3"/>
<dbReference type="RefSeq" id="WP_183466897.1">
    <property type="nucleotide sequence ID" value="NZ_JACHVU010000002.1"/>
</dbReference>
<evidence type="ECO:0000313" key="3">
    <source>
        <dbReference type="Proteomes" id="UP000550501"/>
    </source>
</evidence>
<evidence type="ECO:0000313" key="2">
    <source>
        <dbReference type="EMBL" id="MBB2989611.1"/>
    </source>
</evidence>
<dbReference type="Proteomes" id="UP000550501">
    <property type="component" value="Unassembled WGS sequence"/>
</dbReference>
<reference evidence="2 3" key="1">
    <citation type="submission" date="2020-08" db="EMBL/GenBank/DDBJ databases">
        <title>The Agave Microbiome: Exploring the role of microbial communities in plant adaptations to desert environments.</title>
        <authorList>
            <person name="Partida-Martinez L.P."/>
        </authorList>
    </citation>
    <scope>NUCLEOTIDE SEQUENCE [LARGE SCALE GENOMIC DNA]</scope>
    <source>
        <strain evidence="2 3">AT2.18</strain>
    </source>
</reference>
<protein>
    <submittedName>
        <fullName evidence="2">Uncharacterized protein</fullName>
    </submittedName>
</protein>
<keyword evidence="3" id="KW-1185">Reference proteome</keyword>